<evidence type="ECO:0000313" key="3">
    <source>
        <dbReference type="EMBL" id="VFK76502.1"/>
    </source>
</evidence>
<reference evidence="1" key="1">
    <citation type="submission" date="2019-02" db="EMBL/GenBank/DDBJ databases">
        <authorList>
            <person name="Gruber-Vodicka R. H."/>
            <person name="Seah K. B. B."/>
        </authorList>
    </citation>
    <scope>NUCLEOTIDE SEQUENCE</scope>
    <source>
        <strain evidence="1">BECK_BZ197</strain>
        <strain evidence="3">BECK_BZ198</strain>
        <strain evidence="2">BECK_BZ199</strain>
    </source>
</reference>
<name>A0A450XKL3_9GAMM</name>
<protein>
    <submittedName>
        <fullName evidence="1">Uncharacterized protein</fullName>
    </submittedName>
</protein>
<dbReference type="AlphaFoldDB" id="A0A450XKL3"/>
<sequence length="52" mass="6247">MSSVVKKVHKKQQIDGYQYEKTRKFFDRFVEDFPGEGLIYSGWQHIFCANIF</sequence>
<accession>A0A450XKL3</accession>
<dbReference type="EMBL" id="CAADFO010000055">
    <property type="protein sequence ID" value="VFK29870.1"/>
    <property type="molecule type" value="Genomic_DNA"/>
</dbReference>
<gene>
    <name evidence="1" type="ORF">BECKMB1821G_GA0114241_10554</name>
    <name evidence="3" type="ORF">BECKMB1821H_GA0114242_10604</name>
    <name evidence="2" type="ORF">BECKMB1821I_GA0114274_10564</name>
</gene>
<evidence type="ECO:0000313" key="1">
    <source>
        <dbReference type="EMBL" id="VFK29870.1"/>
    </source>
</evidence>
<dbReference type="EMBL" id="CAADFQ010000056">
    <property type="protein sequence ID" value="VFK33898.1"/>
    <property type="molecule type" value="Genomic_DNA"/>
</dbReference>
<proteinExistence type="predicted"/>
<evidence type="ECO:0000313" key="2">
    <source>
        <dbReference type="EMBL" id="VFK33898.1"/>
    </source>
</evidence>
<organism evidence="1">
    <name type="scientific">Candidatus Kentrum sp. MB</name>
    <dbReference type="NCBI Taxonomy" id="2138164"/>
    <lineage>
        <taxon>Bacteria</taxon>
        <taxon>Pseudomonadati</taxon>
        <taxon>Pseudomonadota</taxon>
        <taxon>Gammaproteobacteria</taxon>
        <taxon>Candidatus Kentrum</taxon>
    </lineage>
</organism>
<dbReference type="EMBL" id="CAADGH010000060">
    <property type="protein sequence ID" value="VFK76502.1"/>
    <property type="molecule type" value="Genomic_DNA"/>
</dbReference>